<accession>A0ABN9UBW8</accession>
<evidence type="ECO:0000313" key="1">
    <source>
        <dbReference type="EMBL" id="CAK0856827.1"/>
    </source>
</evidence>
<protein>
    <submittedName>
        <fullName evidence="1">Uncharacterized protein</fullName>
    </submittedName>
</protein>
<comment type="caution">
    <text evidence="1">The sequence shown here is derived from an EMBL/GenBank/DDBJ whole genome shotgun (WGS) entry which is preliminary data.</text>
</comment>
<organism evidence="1 2">
    <name type="scientific">Prorocentrum cordatum</name>
    <dbReference type="NCBI Taxonomy" id="2364126"/>
    <lineage>
        <taxon>Eukaryota</taxon>
        <taxon>Sar</taxon>
        <taxon>Alveolata</taxon>
        <taxon>Dinophyceae</taxon>
        <taxon>Prorocentrales</taxon>
        <taxon>Prorocentraceae</taxon>
        <taxon>Prorocentrum</taxon>
    </lineage>
</organism>
<name>A0ABN9UBW8_9DINO</name>
<proteinExistence type="predicted"/>
<gene>
    <name evidence="1" type="ORF">PCOR1329_LOCUS47100</name>
</gene>
<dbReference type="Proteomes" id="UP001189429">
    <property type="component" value="Unassembled WGS sequence"/>
</dbReference>
<evidence type="ECO:0000313" key="2">
    <source>
        <dbReference type="Proteomes" id="UP001189429"/>
    </source>
</evidence>
<reference evidence="1" key="1">
    <citation type="submission" date="2023-10" db="EMBL/GenBank/DDBJ databases">
        <authorList>
            <person name="Chen Y."/>
            <person name="Shah S."/>
            <person name="Dougan E. K."/>
            <person name="Thang M."/>
            <person name="Chan C."/>
        </authorList>
    </citation>
    <scope>NUCLEOTIDE SEQUENCE [LARGE SCALE GENOMIC DNA]</scope>
</reference>
<sequence>MLVSFDAVAVDLPSLPDEASSAASPAWHHMTRDVGMLGYHMEGTDGWKLFGITKYEGLDPGRATIHRPADLLQDLEQDAKREWLHKGDIALQQCIGELKNVMRERKDMLSTKDRLPCWVEADAAVLEHLMKEISRGSSCMLKLSNVLRSVDPVLQGHSLVTMLEAREFVDKLIQGGEHTDDALQRLEGRGVVTWCPTGREDIGRICAGIAKAAMAGRSAQVSLVIPLDPRLGCHSIRQFCDTWSHELLQGKWAPFIRHVQLSHEPMKIVVTGLHAPMHQVKSLCMVTLIAIPGADSNLVIVDVAAEDEVDFLIKTGQVSQYVITSWNGPTKAASSTPDSKRIIYTGRLGVSGNWAPRVPLVALKETFLGIDMVLGLRSTRSNPDTILVDISGLAAAIKVHELIEGAALVPPRLLVARSTASEVQWGPTAYDFYHTDAGAYVEKARFLAEPPVLDEQKDAKRIRARGSDGKELDMIIRVSGEFVGARLLEVPSFVSMTSTATGLPLSPSASETSTVPYQWKPMVDARRGWQGHALLHVRTTEEVLLTFERLEGKTTDLAAGGRMAIEVIPTSRGSRAFERAAGIRRAADMHDRTPGMLN</sequence>
<dbReference type="EMBL" id="CAUYUJ010015671">
    <property type="protein sequence ID" value="CAK0856827.1"/>
    <property type="molecule type" value="Genomic_DNA"/>
</dbReference>
<keyword evidence="2" id="KW-1185">Reference proteome</keyword>